<feature type="transmembrane region" description="Helical" evidence="9">
    <location>
        <begin position="12"/>
        <end position="35"/>
    </location>
</feature>
<evidence type="ECO:0000256" key="6">
    <source>
        <dbReference type="ARBA" id="ARBA00022989"/>
    </source>
</evidence>
<keyword evidence="3" id="KW-1003">Cell membrane</keyword>
<feature type="transmembrane region" description="Helical" evidence="9">
    <location>
        <begin position="232"/>
        <end position="258"/>
    </location>
</feature>
<feature type="transmembrane region" description="Helical" evidence="9">
    <location>
        <begin position="68"/>
        <end position="92"/>
    </location>
</feature>
<dbReference type="Pfam" id="PF02653">
    <property type="entry name" value="BPD_transp_2"/>
    <property type="match status" value="1"/>
</dbReference>
<feature type="transmembrane region" description="Helical" evidence="9">
    <location>
        <begin position="265"/>
        <end position="285"/>
    </location>
</feature>
<dbReference type="Proteomes" id="UP001161388">
    <property type="component" value="Unassembled WGS sequence"/>
</dbReference>
<dbReference type="InterPro" id="IPR001851">
    <property type="entry name" value="ABC_transp_permease"/>
</dbReference>
<evidence type="ECO:0000256" key="7">
    <source>
        <dbReference type="ARBA" id="ARBA00023136"/>
    </source>
</evidence>
<feature type="transmembrane region" description="Helical" evidence="9">
    <location>
        <begin position="42"/>
        <end position="62"/>
    </location>
</feature>
<dbReference type="InterPro" id="IPR052157">
    <property type="entry name" value="BCAA_transport_permease"/>
</dbReference>
<sequence length="295" mass="31803">METLFGIPTSLLIGQLLLGLINGSFYAMLSIGLAVIFGMLHVINFVHGAFYMLGAFVTWALLSYLGVGYWWALIIAPVVVGFFAVILERLLLRRLNDLDPLYGLLLTFGISLIIEGIFQHFYGSSGRRYAAPDGLRSSIDLGFMVLPSYRGFIVIASLALCVSTWLVIERTRLGSYLRAATENAHLVKAMGINIPLIVTGTYALGAALAAITGVLAVPIYQFSPLMGQNLMIVAFAIVVIGGMGSIRGAIIAGYALGIVEGIAKIVYAPSANTMVFILMAAVLLIEPKRFFWGSK</sequence>
<comment type="caution">
    <text evidence="10">The sequence shown here is derived from an EMBL/GenBank/DDBJ whole genome shotgun (WGS) entry which is preliminary data.</text>
</comment>
<gene>
    <name evidence="10" type="ORF">GCM10007927_40010</name>
</gene>
<keyword evidence="2" id="KW-0813">Transport</keyword>
<comment type="subcellular location">
    <subcellularLocation>
        <location evidence="1">Cell membrane</location>
        <topology evidence="1">Multi-pass membrane protein</topology>
    </subcellularLocation>
</comment>
<dbReference type="PANTHER" id="PTHR11795:SF442">
    <property type="entry name" value="ABC TRANSPORTER ATP-BINDING PROTEIN"/>
    <property type="match status" value="1"/>
</dbReference>
<dbReference type="PANTHER" id="PTHR11795">
    <property type="entry name" value="BRANCHED-CHAIN AMINO ACID TRANSPORT SYSTEM PERMEASE PROTEIN LIVH"/>
    <property type="match status" value="1"/>
</dbReference>
<feature type="transmembrane region" description="Helical" evidence="9">
    <location>
        <begin position="149"/>
        <end position="168"/>
    </location>
</feature>
<dbReference type="CDD" id="cd06582">
    <property type="entry name" value="TM_PBP1_LivH_like"/>
    <property type="match status" value="1"/>
</dbReference>
<accession>A0ABQ5VQC1</accession>
<evidence type="ECO:0000313" key="10">
    <source>
        <dbReference type="EMBL" id="GLQ29198.1"/>
    </source>
</evidence>
<protein>
    <submittedName>
        <fullName evidence="10">Branched-chain amino acid ABC transporter permease</fullName>
    </submittedName>
</protein>
<keyword evidence="5" id="KW-0029">Amino-acid transport</keyword>
<dbReference type="RefSeq" id="WP_284376445.1">
    <property type="nucleotide sequence ID" value="NZ_BSNL01000007.1"/>
</dbReference>
<evidence type="ECO:0000256" key="8">
    <source>
        <dbReference type="ARBA" id="ARBA00037998"/>
    </source>
</evidence>
<feature type="transmembrane region" description="Helical" evidence="9">
    <location>
        <begin position="196"/>
        <end position="220"/>
    </location>
</feature>
<evidence type="ECO:0000313" key="11">
    <source>
        <dbReference type="Proteomes" id="UP001161388"/>
    </source>
</evidence>
<keyword evidence="7 9" id="KW-0472">Membrane</keyword>
<evidence type="ECO:0000256" key="4">
    <source>
        <dbReference type="ARBA" id="ARBA00022692"/>
    </source>
</evidence>
<keyword evidence="4 9" id="KW-0812">Transmembrane</keyword>
<dbReference type="EMBL" id="BSNL01000007">
    <property type="protein sequence ID" value="GLQ29198.1"/>
    <property type="molecule type" value="Genomic_DNA"/>
</dbReference>
<keyword evidence="11" id="KW-1185">Reference proteome</keyword>
<comment type="similarity">
    <text evidence="8">Belongs to the binding-protein-dependent transport system permease family. LivHM subfamily.</text>
</comment>
<name>A0ABQ5VQC1_9RHOB</name>
<reference evidence="10" key="2">
    <citation type="submission" date="2023-01" db="EMBL/GenBank/DDBJ databases">
        <title>Draft genome sequence of Sulfitobacter pacificus strain NBRC 109915.</title>
        <authorList>
            <person name="Sun Q."/>
            <person name="Mori K."/>
        </authorList>
    </citation>
    <scope>NUCLEOTIDE SEQUENCE</scope>
    <source>
        <strain evidence="10">NBRC 109915</strain>
    </source>
</reference>
<reference evidence="10" key="1">
    <citation type="journal article" date="2014" name="Int. J. Syst. Evol. Microbiol.">
        <title>Complete genome of a new Firmicutes species belonging to the dominant human colonic microbiota ('Ruminococcus bicirculans') reveals two chromosomes and a selective capacity to utilize plant glucans.</title>
        <authorList>
            <consortium name="NISC Comparative Sequencing Program"/>
            <person name="Wegmann U."/>
            <person name="Louis P."/>
            <person name="Goesmann A."/>
            <person name="Henrissat B."/>
            <person name="Duncan S.H."/>
            <person name="Flint H.J."/>
        </authorList>
    </citation>
    <scope>NUCLEOTIDE SEQUENCE</scope>
    <source>
        <strain evidence="10">NBRC 109915</strain>
    </source>
</reference>
<evidence type="ECO:0000256" key="5">
    <source>
        <dbReference type="ARBA" id="ARBA00022970"/>
    </source>
</evidence>
<evidence type="ECO:0000256" key="9">
    <source>
        <dbReference type="SAM" id="Phobius"/>
    </source>
</evidence>
<evidence type="ECO:0000256" key="3">
    <source>
        <dbReference type="ARBA" id="ARBA00022475"/>
    </source>
</evidence>
<feature type="transmembrane region" description="Helical" evidence="9">
    <location>
        <begin position="101"/>
        <end position="122"/>
    </location>
</feature>
<organism evidence="10 11">
    <name type="scientific">Sulfitobacter pacificus</name>
    <dbReference type="NCBI Taxonomy" id="1499314"/>
    <lineage>
        <taxon>Bacteria</taxon>
        <taxon>Pseudomonadati</taxon>
        <taxon>Pseudomonadota</taxon>
        <taxon>Alphaproteobacteria</taxon>
        <taxon>Rhodobacterales</taxon>
        <taxon>Roseobacteraceae</taxon>
        <taxon>Sulfitobacter</taxon>
    </lineage>
</organism>
<proteinExistence type="inferred from homology"/>
<evidence type="ECO:0000256" key="2">
    <source>
        <dbReference type="ARBA" id="ARBA00022448"/>
    </source>
</evidence>
<evidence type="ECO:0000256" key="1">
    <source>
        <dbReference type="ARBA" id="ARBA00004651"/>
    </source>
</evidence>
<keyword evidence="6 9" id="KW-1133">Transmembrane helix</keyword>